<dbReference type="InterPro" id="IPR015943">
    <property type="entry name" value="WD40/YVTN_repeat-like_dom_sf"/>
</dbReference>
<sequence>MECVLLSSLRQHTAAVKALAWNPAQPNLLASGGGTTDRTIRFWDTTTGQCLHHIDTKSQVCGIIWGRSGTELVSSHGVADNQLTIWKYPTLRKVVDLTGHTLRVLHLAMSPDGEVVVSASGDETIRFWRCFPPSTEDAMPPPSGRLSIGTPNAAGRRSGSGWVGDVSGSAMKSPANGRPSAIATALDEMLR</sequence>
<dbReference type="OrthoDB" id="10263272at2759"/>
<evidence type="ECO:0000256" key="3">
    <source>
        <dbReference type="ARBA" id="ARBA00022980"/>
    </source>
</evidence>
<dbReference type="GO" id="GO:0031145">
    <property type="term" value="P:anaphase-promoting complex-dependent catabolic process"/>
    <property type="evidence" value="ECO:0007669"/>
    <property type="project" value="TreeGrafter"/>
</dbReference>
<dbReference type="Gene3D" id="2.130.10.10">
    <property type="entry name" value="YVTN repeat-like/Quinoprotein amine dehydrogenase"/>
    <property type="match status" value="1"/>
</dbReference>
<keyword evidence="2" id="KW-0677">Repeat</keyword>
<dbReference type="PROSITE" id="PS50294">
    <property type="entry name" value="WD_REPEATS_REGION"/>
    <property type="match status" value="1"/>
</dbReference>
<dbReference type="OMA" id="SCISAWD"/>
<dbReference type="InterPro" id="IPR033010">
    <property type="entry name" value="Cdc20/Fizzy"/>
</dbReference>
<dbReference type="GO" id="GO:0010997">
    <property type="term" value="F:anaphase-promoting complex binding"/>
    <property type="evidence" value="ECO:0007669"/>
    <property type="project" value="InterPro"/>
</dbReference>
<dbReference type="Pfam" id="PF00400">
    <property type="entry name" value="WD40"/>
    <property type="match status" value="2"/>
</dbReference>
<keyword evidence="3" id="KW-0687">Ribonucleoprotein</keyword>
<dbReference type="GO" id="GO:0005680">
    <property type="term" value="C:anaphase-promoting complex"/>
    <property type="evidence" value="ECO:0007669"/>
    <property type="project" value="TreeGrafter"/>
</dbReference>
<proteinExistence type="predicted"/>
<dbReference type="EMBL" id="CYKH01001893">
    <property type="protein sequence ID" value="CUG91150.1"/>
    <property type="molecule type" value="Genomic_DNA"/>
</dbReference>
<dbReference type="Proteomes" id="UP000051952">
    <property type="component" value="Unassembled WGS sequence"/>
</dbReference>
<dbReference type="PANTHER" id="PTHR19918:SF1">
    <property type="entry name" value="FIZZY-RELATED PROTEIN HOMOLOG"/>
    <property type="match status" value="1"/>
</dbReference>
<dbReference type="InterPro" id="IPR019775">
    <property type="entry name" value="WD40_repeat_CS"/>
</dbReference>
<dbReference type="PROSITE" id="PS50082">
    <property type="entry name" value="WD_REPEATS_2"/>
    <property type="match status" value="2"/>
</dbReference>
<name>A0A0S4JP75_BODSA</name>
<evidence type="ECO:0000256" key="6">
    <source>
        <dbReference type="SAM" id="MobiDB-lite"/>
    </source>
</evidence>
<dbReference type="InterPro" id="IPR011047">
    <property type="entry name" value="Quinoprotein_ADH-like_sf"/>
</dbReference>
<protein>
    <submittedName>
        <fullName evidence="7">WD40 repeat-containing protein, putative</fullName>
    </submittedName>
</protein>
<dbReference type="GO" id="GO:1905786">
    <property type="term" value="P:positive regulation of anaphase-promoting complex-dependent catabolic process"/>
    <property type="evidence" value="ECO:0007669"/>
    <property type="project" value="TreeGrafter"/>
</dbReference>
<evidence type="ECO:0000256" key="2">
    <source>
        <dbReference type="ARBA" id="ARBA00022737"/>
    </source>
</evidence>
<feature type="repeat" description="WD" evidence="5">
    <location>
        <begin position="97"/>
        <end position="128"/>
    </location>
</feature>
<feature type="repeat" description="WD" evidence="5">
    <location>
        <begin position="9"/>
        <end position="53"/>
    </location>
</feature>
<feature type="region of interest" description="Disordered" evidence="6">
    <location>
        <begin position="136"/>
        <end position="162"/>
    </location>
</feature>
<keyword evidence="1 5" id="KW-0853">WD repeat</keyword>
<gene>
    <name evidence="7" type="ORF">BSAL_30450</name>
</gene>
<organism evidence="7 8">
    <name type="scientific">Bodo saltans</name>
    <name type="common">Flagellated protozoan</name>
    <dbReference type="NCBI Taxonomy" id="75058"/>
    <lineage>
        <taxon>Eukaryota</taxon>
        <taxon>Discoba</taxon>
        <taxon>Euglenozoa</taxon>
        <taxon>Kinetoplastea</taxon>
        <taxon>Metakinetoplastina</taxon>
        <taxon>Eubodonida</taxon>
        <taxon>Bodonidae</taxon>
        <taxon>Bodo</taxon>
    </lineage>
</organism>
<keyword evidence="8" id="KW-1185">Reference proteome</keyword>
<dbReference type="SUPFAM" id="SSF50998">
    <property type="entry name" value="Quinoprotein alcohol dehydrogenase-like"/>
    <property type="match status" value="1"/>
</dbReference>
<evidence type="ECO:0000256" key="5">
    <source>
        <dbReference type="PROSITE-ProRule" id="PRU00221"/>
    </source>
</evidence>
<dbReference type="SMART" id="SM00320">
    <property type="entry name" value="WD40"/>
    <property type="match status" value="3"/>
</dbReference>
<accession>A0A0S4JP75</accession>
<dbReference type="GO" id="GO:1990757">
    <property type="term" value="F:ubiquitin ligase activator activity"/>
    <property type="evidence" value="ECO:0007669"/>
    <property type="project" value="TreeGrafter"/>
</dbReference>
<evidence type="ECO:0000256" key="4">
    <source>
        <dbReference type="ARBA" id="ARBA00023306"/>
    </source>
</evidence>
<reference evidence="8" key="1">
    <citation type="submission" date="2015-09" db="EMBL/GenBank/DDBJ databases">
        <authorList>
            <consortium name="Pathogen Informatics"/>
        </authorList>
    </citation>
    <scope>NUCLEOTIDE SEQUENCE [LARGE SCALE GENOMIC DNA]</scope>
    <source>
        <strain evidence="8">Lake Konstanz</strain>
    </source>
</reference>
<dbReference type="GO" id="GO:0005840">
    <property type="term" value="C:ribosome"/>
    <property type="evidence" value="ECO:0007669"/>
    <property type="project" value="UniProtKB-KW"/>
</dbReference>
<dbReference type="PANTHER" id="PTHR19918">
    <property type="entry name" value="CELL DIVISION CYCLE 20 CDC20 FIZZY -RELATED"/>
    <property type="match status" value="1"/>
</dbReference>
<keyword evidence="3" id="KW-0689">Ribosomal protein</keyword>
<dbReference type="AlphaFoldDB" id="A0A0S4JP75"/>
<keyword evidence="4" id="KW-0131">Cell cycle</keyword>
<evidence type="ECO:0000256" key="1">
    <source>
        <dbReference type="ARBA" id="ARBA00022574"/>
    </source>
</evidence>
<dbReference type="PROSITE" id="PS00678">
    <property type="entry name" value="WD_REPEATS_1"/>
    <property type="match status" value="1"/>
</dbReference>
<dbReference type="InterPro" id="IPR001680">
    <property type="entry name" value="WD40_rpt"/>
</dbReference>
<evidence type="ECO:0000313" key="8">
    <source>
        <dbReference type="Proteomes" id="UP000051952"/>
    </source>
</evidence>
<evidence type="ECO:0000313" key="7">
    <source>
        <dbReference type="EMBL" id="CUG91150.1"/>
    </source>
</evidence>
<dbReference type="VEuPathDB" id="TriTrypDB:BSAL_30450"/>